<dbReference type="Pfam" id="PF00072">
    <property type="entry name" value="Response_reg"/>
    <property type="match status" value="1"/>
</dbReference>
<sequence length="237" mass="25240">MSITDERAEDDDGGEARTARCPNVLIVDDHELLSTTMELALRAQGIAAVRAPVLGADAVRRSAADLAPGLVLLDLDLGTGAEGESLDGVPLAREFHADGWLVLILTGTTGRDRIAAAVAAGAIGWMPKSAPFPDLIQTILDAVAGRPVMSGQERERLMTEHRDAVARRRAESRLMGLLTAREHEILDALVDGRRAAAIAADSFVAISTVRSQIRSILAKLEVTSQLEAVALARSLRR</sequence>
<proteinExistence type="predicted"/>
<dbReference type="PANTHER" id="PTHR43214:SF24">
    <property type="entry name" value="TRANSCRIPTIONAL REGULATORY PROTEIN NARL-RELATED"/>
    <property type="match status" value="1"/>
</dbReference>
<evidence type="ECO:0000256" key="3">
    <source>
        <dbReference type="ARBA" id="ARBA00023163"/>
    </source>
</evidence>
<dbReference type="InterPro" id="IPR039420">
    <property type="entry name" value="WalR-like"/>
</dbReference>
<dbReference type="PROSITE" id="PS50110">
    <property type="entry name" value="RESPONSE_REGULATORY"/>
    <property type="match status" value="1"/>
</dbReference>
<gene>
    <name evidence="7" type="ORF">HDA32_005521</name>
</gene>
<dbReference type="GO" id="GO:0006355">
    <property type="term" value="P:regulation of DNA-templated transcription"/>
    <property type="evidence" value="ECO:0007669"/>
    <property type="project" value="InterPro"/>
</dbReference>
<dbReference type="Proteomes" id="UP000589036">
    <property type="component" value="Unassembled WGS sequence"/>
</dbReference>
<accession>A0A852U2N4</accession>
<dbReference type="AlphaFoldDB" id="A0A852U2N4"/>
<dbReference type="CDD" id="cd06170">
    <property type="entry name" value="LuxR_C_like"/>
    <property type="match status" value="1"/>
</dbReference>
<dbReference type="SUPFAM" id="SSF46894">
    <property type="entry name" value="C-terminal effector domain of the bipartite response regulators"/>
    <property type="match status" value="1"/>
</dbReference>
<dbReference type="PROSITE" id="PS50043">
    <property type="entry name" value="HTH_LUXR_2"/>
    <property type="match status" value="1"/>
</dbReference>
<keyword evidence="8" id="KW-1185">Reference proteome</keyword>
<reference evidence="7 8" key="1">
    <citation type="submission" date="2020-07" db="EMBL/GenBank/DDBJ databases">
        <title>Sequencing the genomes of 1000 actinobacteria strains.</title>
        <authorList>
            <person name="Klenk H.-P."/>
        </authorList>
    </citation>
    <scope>NUCLEOTIDE SEQUENCE [LARGE SCALE GENOMIC DNA]</scope>
    <source>
        <strain evidence="7 8">CXB654</strain>
    </source>
</reference>
<evidence type="ECO:0000256" key="1">
    <source>
        <dbReference type="ARBA" id="ARBA00023015"/>
    </source>
</evidence>
<feature type="modified residue" description="4-aspartylphosphate" evidence="4">
    <location>
        <position position="74"/>
    </location>
</feature>
<organism evidence="7 8">
    <name type="scientific">Spinactinospora alkalitolerans</name>
    <dbReference type="NCBI Taxonomy" id="687207"/>
    <lineage>
        <taxon>Bacteria</taxon>
        <taxon>Bacillati</taxon>
        <taxon>Actinomycetota</taxon>
        <taxon>Actinomycetes</taxon>
        <taxon>Streptosporangiales</taxon>
        <taxon>Nocardiopsidaceae</taxon>
        <taxon>Spinactinospora</taxon>
    </lineage>
</organism>
<dbReference type="GO" id="GO:0003677">
    <property type="term" value="F:DNA binding"/>
    <property type="evidence" value="ECO:0007669"/>
    <property type="project" value="UniProtKB-KW"/>
</dbReference>
<keyword evidence="4" id="KW-0597">Phosphoprotein</keyword>
<dbReference type="EMBL" id="JACCCC010000001">
    <property type="protein sequence ID" value="NYE50401.1"/>
    <property type="molecule type" value="Genomic_DNA"/>
</dbReference>
<dbReference type="PANTHER" id="PTHR43214">
    <property type="entry name" value="TWO-COMPONENT RESPONSE REGULATOR"/>
    <property type="match status" value="1"/>
</dbReference>
<evidence type="ECO:0000313" key="7">
    <source>
        <dbReference type="EMBL" id="NYE50401.1"/>
    </source>
</evidence>
<protein>
    <submittedName>
        <fullName evidence="7">DNA-binding NarL/FixJ family response regulator</fullName>
    </submittedName>
</protein>
<dbReference type="SUPFAM" id="SSF52172">
    <property type="entry name" value="CheY-like"/>
    <property type="match status" value="1"/>
</dbReference>
<dbReference type="InterPro" id="IPR036388">
    <property type="entry name" value="WH-like_DNA-bd_sf"/>
</dbReference>
<dbReference type="Pfam" id="PF00196">
    <property type="entry name" value="GerE"/>
    <property type="match status" value="1"/>
</dbReference>
<dbReference type="Gene3D" id="1.10.10.10">
    <property type="entry name" value="Winged helix-like DNA-binding domain superfamily/Winged helix DNA-binding domain"/>
    <property type="match status" value="1"/>
</dbReference>
<dbReference type="InterPro" id="IPR011006">
    <property type="entry name" value="CheY-like_superfamily"/>
</dbReference>
<evidence type="ECO:0000313" key="8">
    <source>
        <dbReference type="Proteomes" id="UP000589036"/>
    </source>
</evidence>
<dbReference type="InterPro" id="IPR016032">
    <property type="entry name" value="Sig_transdc_resp-reg_C-effctor"/>
</dbReference>
<name>A0A852U2N4_9ACTN</name>
<keyword evidence="2 7" id="KW-0238">DNA-binding</keyword>
<evidence type="ECO:0000256" key="4">
    <source>
        <dbReference type="PROSITE-ProRule" id="PRU00169"/>
    </source>
</evidence>
<feature type="domain" description="Response regulatory" evidence="6">
    <location>
        <begin position="23"/>
        <end position="143"/>
    </location>
</feature>
<dbReference type="InterPro" id="IPR001789">
    <property type="entry name" value="Sig_transdc_resp-reg_receiver"/>
</dbReference>
<dbReference type="RefSeq" id="WP_179645887.1">
    <property type="nucleotide sequence ID" value="NZ_BAAAYY010000014.1"/>
</dbReference>
<comment type="caution">
    <text evidence="7">The sequence shown here is derived from an EMBL/GenBank/DDBJ whole genome shotgun (WGS) entry which is preliminary data.</text>
</comment>
<dbReference type="GO" id="GO:0000160">
    <property type="term" value="P:phosphorelay signal transduction system"/>
    <property type="evidence" value="ECO:0007669"/>
    <property type="project" value="InterPro"/>
</dbReference>
<feature type="domain" description="HTH luxR-type" evidence="5">
    <location>
        <begin position="171"/>
        <end position="236"/>
    </location>
</feature>
<keyword evidence="1" id="KW-0805">Transcription regulation</keyword>
<dbReference type="SMART" id="SM00421">
    <property type="entry name" value="HTH_LUXR"/>
    <property type="match status" value="1"/>
</dbReference>
<dbReference type="Gene3D" id="3.40.50.2300">
    <property type="match status" value="1"/>
</dbReference>
<keyword evidence="3" id="KW-0804">Transcription</keyword>
<evidence type="ECO:0000256" key="2">
    <source>
        <dbReference type="ARBA" id="ARBA00023125"/>
    </source>
</evidence>
<dbReference type="InterPro" id="IPR000792">
    <property type="entry name" value="Tscrpt_reg_LuxR_C"/>
</dbReference>
<evidence type="ECO:0000259" key="5">
    <source>
        <dbReference type="PROSITE" id="PS50043"/>
    </source>
</evidence>
<evidence type="ECO:0000259" key="6">
    <source>
        <dbReference type="PROSITE" id="PS50110"/>
    </source>
</evidence>
<dbReference type="PRINTS" id="PR00038">
    <property type="entry name" value="HTHLUXR"/>
</dbReference>
<dbReference type="SMART" id="SM00448">
    <property type="entry name" value="REC"/>
    <property type="match status" value="1"/>
</dbReference>